<evidence type="ECO:0000256" key="7">
    <source>
        <dbReference type="PROSITE-ProRule" id="PRU01393"/>
    </source>
</evidence>
<comment type="catalytic activity">
    <reaction evidence="1 8">
        <text>Thiol-dependent hydrolysis of ester, thioester, amide, peptide and isopeptide bonds formed by the C-terminal Gly of ubiquitin (a 76-residue protein attached to proteins as an intracellular targeting signal).</text>
        <dbReference type="EC" id="3.4.19.12"/>
    </reaction>
</comment>
<evidence type="ECO:0000256" key="8">
    <source>
        <dbReference type="RuleBase" id="RU361215"/>
    </source>
</evidence>
<keyword evidence="3 8" id="KW-0645">Protease</keyword>
<dbReference type="KEGG" id="more:E1B28_007500"/>
<evidence type="ECO:0000259" key="9">
    <source>
        <dbReference type="PROSITE" id="PS52048"/>
    </source>
</evidence>
<feature type="domain" description="UCH catalytic" evidence="9">
    <location>
        <begin position="9"/>
        <end position="219"/>
    </location>
</feature>
<dbReference type="EC" id="3.4.19.12" evidence="8"/>
<dbReference type="SUPFAM" id="SSF54001">
    <property type="entry name" value="Cysteine proteinases"/>
    <property type="match status" value="1"/>
</dbReference>
<dbReference type="PROSITE" id="PS52048">
    <property type="entry name" value="UCH_DOMAIN"/>
    <property type="match status" value="1"/>
</dbReference>
<dbReference type="GO" id="GO:0006511">
    <property type="term" value="P:ubiquitin-dependent protein catabolic process"/>
    <property type="evidence" value="ECO:0007669"/>
    <property type="project" value="UniProtKB-UniRule"/>
</dbReference>
<dbReference type="PANTHER" id="PTHR10589:SF17">
    <property type="entry name" value="UBIQUITIN CARBOXYL-TERMINAL HYDROLASE"/>
    <property type="match status" value="1"/>
</dbReference>
<dbReference type="GO" id="GO:0005737">
    <property type="term" value="C:cytoplasm"/>
    <property type="evidence" value="ECO:0007669"/>
    <property type="project" value="TreeGrafter"/>
</dbReference>
<dbReference type="Gene3D" id="3.40.532.10">
    <property type="entry name" value="Peptidase C12, ubiquitin carboxyl-terminal hydrolase"/>
    <property type="match status" value="1"/>
</dbReference>
<dbReference type="Proteomes" id="UP001049176">
    <property type="component" value="Chromosome 4"/>
</dbReference>
<comment type="caution">
    <text evidence="7">Lacks conserved residue(s) required for the propagation of feature annotation.</text>
</comment>
<dbReference type="PRINTS" id="PR00707">
    <property type="entry name" value="UBCTHYDRLASE"/>
</dbReference>
<evidence type="ECO:0000256" key="2">
    <source>
        <dbReference type="ARBA" id="ARBA00009326"/>
    </source>
</evidence>
<organism evidence="10 11">
    <name type="scientific">Marasmius oreades</name>
    <name type="common">fairy-ring Marasmius</name>
    <dbReference type="NCBI Taxonomy" id="181124"/>
    <lineage>
        <taxon>Eukaryota</taxon>
        <taxon>Fungi</taxon>
        <taxon>Dikarya</taxon>
        <taxon>Basidiomycota</taxon>
        <taxon>Agaricomycotina</taxon>
        <taxon>Agaricomycetes</taxon>
        <taxon>Agaricomycetidae</taxon>
        <taxon>Agaricales</taxon>
        <taxon>Marasmiineae</taxon>
        <taxon>Marasmiaceae</taxon>
        <taxon>Marasmius</taxon>
    </lineage>
</organism>
<dbReference type="GeneID" id="66076576"/>
<dbReference type="InterPro" id="IPR001578">
    <property type="entry name" value="Peptidase_C12_UCH"/>
</dbReference>
<evidence type="ECO:0000256" key="6">
    <source>
        <dbReference type="ARBA" id="ARBA00022807"/>
    </source>
</evidence>
<dbReference type="EMBL" id="CM032184">
    <property type="protein sequence ID" value="KAG7093862.1"/>
    <property type="molecule type" value="Genomic_DNA"/>
</dbReference>
<dbReference type="AlphaFoldDB" id="A0A9P7S2H3"/>
<dbReference type="InterPro" id="IPR036959">
    <property type="entry name" value="Peptidase_C12_UCH_sf"/>
</dbReference>
<dbReference type="GO" id="GO:0004843">
    <property type="term" value="F:cysteine-type deubiquitinase activity"/>
    <property type="evidence" value="ECO:0007669"/>
    <property type="project" value="UniProtKB-EC"/>
</dbReference>
<accession>A0A9P7S2H3</accession>
<keyword evidence="6 8" id="KW-0788">Thiol protease</keyword>
<evidence type="ECO:0000313" key="10">
    <source>
        <dbReference type="EMBL" id="KAG7093862.1"/>
    </source>
</evidence>
<reference evidence="10" key="1">
    <citation type="journal article" date="2021" name="Genome Biol. Evol.">
        <title>The assembled and annotated genome of the fairy-ring fungus Marasmius oreades.</title>
        <authorList>
            <person name="Hiltunen M."/>
            <person name="Ament-Velasquez S.L."/>
            <person name="Johannesson H."/>
        </authorList>
    </citation>
    <scope>NUCLEOTIDE SEQUENCE</scope>
    <source>
        <strain evidence="10">03SP1</strain>
    </source>
</reference>
<evidence type="ECO:0000256" key="4">
    <source>
        <dbReference type="ARBA" id="ARBA00022786"/>
    </source>
</evidence>
<keyword evidence="4 8" id="KW-0833">Ubl conjugation pathway</keyword>
<dbReference type="RefSeq" id="XP_043010332.1">
    <property type="nucleotide sequence ID" value="XM_043152246.1"/>
</dbReference>
<name>A0A9P7S2H3_9AGAR</name>
<evidence type="ECO:0000313" key="11">
    <source>
        <dbReference type="Proteomes" id="UP001049176"/>
    </source>
</evidence>
<evidence type="ECO:0000256" key="1">
    <source>
        <dbReference type="ARBA" id="ARBA00000707"/>
    </source>
</evidence>
<dbReference type="GO" id="GO:0016579">
    <property type="term" value="P:protein deubiquitination"/>
    <property type="evidence" value="ECO:0007669"/>
    <property type="project" value="TreeGrafter"/>
</dbReference>
<keyword evidence="5 8" id="KW-0378">Hydrolase</keyword>
<dbReference type="Pfam" id="PF01088">
    <property type="entry name" value="Peptidase_C12"/>
    <property type="match status" value="2"/>
</dbReference>
<comment type="similarity">
    <text evidence="2 7 8">Belongs to the peptidase C12 family.</text>
</comment>
<gene>
    <name evidence="10" type="ORF">E1B28_007500</name>
</gene>
<keyword evidence="11" id="KW-1185">Reference proteome</keyword>
<dbReference type="PANTHER" id="PTHR10589">
    <property type="entry name" value="UBIQUITIN CARBOXYL-TERMINAL HYDROLASE"/>
    <property type="match status" value="1"/>
</dbReference>
<evidence type="ECO:0000256" key="5">
    <source>
        <dbReference type="ARBA" id="ARBA00022801"/>
    </source>
</evidence>
<evidence type="ECO:0000256" key="3">
    <source>
        <dbReference type="ARBA" id="ARBA00022670"/>
    </source>
</evidence>
<dbReference type="InterPro" id="IPR038765">
    <property type="entry name" value="Papain-like_cys_pep_sf"/>
</dbReference>
<proteinExistence type="inferred from homology"/>
<dbReference type="OrthoDB" id="427186at2759"/>
<comment type="caution">
    <text evidence="10">The sequence shown here is derived from an EMBL/GenBank/DDBJ whole genome shotgun (WGS) entry which is preliminary data.</text>
</comment>
<sequence>MSDSTSSGRWIPLECNPEVLNSWANNAGLEPKAFQFNDVYGFDEELLAMVPKPVKAVLLLFPISEPLEMKRKEEDEKIHESTVGGHRKDIVWIKQTSKVSLKPGSPLDQFVQVCRDKSPADRAQLLETTPLFANIHAVAAGTGQSAVPTNLDTDLHFTCFVASSGEAGTRIWELDGRRKGPVDRGLVNAEFLKDVANMIKETYVAQSSSIQFGMVALGPPAEW</sequence>
<protein>
    <recommendedName>
        <fullName evidence="8">Ubiquitin carboxyl-terminal hydrolase</fullName>
        <ecNumber evidence="8">3.4.19.12</ecNumber>
    </recommendedName>
</protein>